<dbReference type="InParanoid" id="A0A673BIQ8"/>
<evidence type="ECO:0000256" key="12">
    <source>
        <dbReference type="ARBA" id="ARBA00023180"/>
    </source>
</evidence>
<gene>
    <name evidence="18" type="primary">st6galnac2</name>
</gene>
<evidence type="ECO:0000256" key="2">
    <source>
        <dbReference type="ARBA" id="ARBA00004922"/>
    </source>
</evidence>
<evidence type="ECO:0000256" key="17">
    <source>
        <dbReference type="PIRSR" id="PIRSR005557-2"/>
    </source>
</evidence>
<evidence type="ECO:0000256" key="15">
    <source>
        <dbReference type="ARBA" id="ARBA00050664"/>
    </source>
</evidence>
<dbReference type="EC" id="2.4.3.3" evidence="14"/>
<evidence type="ECO:0000313" key="18">
    <source>
        <dbReference type="Ensembl" id="ENSSORP00005041134.1"/>
    </source>
</evidence>
<comment type="catalytic activity">
    <reaction evidence="16">
        <text>a 3-O-[N-acetyl-alpha-D-galactosaminyl]-L-threonyl-[protein] + CMP-N-acetyl-beta-neuraminate = a 3-O-[N-acetyl-alpha-neuraminosyl-(2-&gt;6)-N-acetyl-alpha-D-galactosaminyl]-L-threonyl-[protein] + CMP + H(+)</text>
        <dbReference type="Rhea" id="RHEA:81643"/>
        <dbReference type="Rhea" id="RHEA-COMP:11689"/>
        <dbReference type="Rhea" id="RHEA-COMP:19720"/>
        <dbReference type="ChEBI" id="CHEBI:15378"/>
        <dbReference type="ChEBI" id="CHEBI:57812"/>
        <dbReference type="ChEBI" id="CHEBI:60377"/>
        <dbReference type="ChEBI" id="CHEBI:87075"/>
        <dbReference type="ChEBI" id="CHEBI:231970"/>
    </reaction>
    <physiologicalReaction direction="left-to-right" evidence="16">
        <dbReference type="Rhea" id="RHEA:81644"/>
    </physiologicalReaction>
</comment>
<keyword evidence="5" id="KW-0808">Transferase</keyword>
<evidence type="ECO:0000256" key="8">
    <source>
        <dbReference type="ARBA" id="ARBA00022989"/>
    </source>
</evidence>
<keyword evidence="19" id="KW-1185">Reference proteome</keyword>
<dbReference type="PIRSF" id="PIRSF005557">
    <property type="entry name" value="Sialyl_trans"/>
    <property type="match status" value="1"/>
</dbReference>
<dbReference type="PANTHER" id="PTHR45941:SF5">
    <property type="entry name" value="ALPHA-N-ACETYLGALACTOSAMINIDE ALPHA-2,6-SIALYLTRANSFERASE 2"/>
    <property type="match status" value="1"/>
</dbReference>
<feature type="disulfide bond" evidence="17">
    <location>
        <begin position="92"/>
        <end position="230"/>
    </location>
</feature>
<organism evidence="18 19">
    <name type="scientific">Sphaeramia orbicularis</name>
    <name type="common">orbiculate cardinalfish</name>
    <dbReference type="NCBI Taxonomy" id="375764"/>
    <lineage>
        <taxon>Eukaryota</taxon>
        <taxon>Metazoa</taxon>
        <taxon>Chordata</taxon>
        <taxon>Craniata</taxon>
        <taxon>Vertebrata</taxon>
        <taxon>Euteleostomi</taxon>
        <taxon>Actinopterygii</taxon>
        <taxon>Neopterygii</taxon>
        <taxon>Teleostei</taxon>
        <taxon>Neoteleostei</taxon>
        <taxon>Acanthomorphata</taxon>
        <taxon>Gobiaria</taxon>
        <taxon>Kurtiformes</taxon>
        <taxon>Apogonoidei</taxon>
        <taxon>Apogonidae</taxon>
        <taxon>Apogoninae</taxon>
        <taxon>Sphaeramia</taxon>
    </lineage>
</organism>
<evidence type="ECO:0000256" key="5">
    <source>
        <dbReference type="ARBA" id="ARBA00022679"/>
    </source>
</evidence>
<keyword evidence="6" id="KW-0812">Transmembrane</keyword>
<evidence type="ECO:0000256" key="3">
    <source>
        <dbReference type="ARBA" id="ARBA00006003"/>
    </source>
</evidence>
<keyword evidence="12" id="KW-0325">Glycoprotein</keyword>
<dbReference type="PANTHER" id="PTHR45941">
    <property type="entry name" value="ALPHA-N-ACETYLGALACTOSAMINIDE ALPHA-2,6-SIALYLTRANSFERASE 2-LIKE-RELATED"/>
    <property type="match status" value="1"/>
</dbReference>
<evidence type="ECO:0000256" key="10">
    <source>
        <dbReference type="ARBA" id="ARBA00023136"/>
    </source>
</evidence>
<evidence type="ECO:0000256" key="1">
    <source>
        <dbReference type="ARBA" id="ARBA00004323"/>
    </source>
</evidence>
<evidence type="ECO:0000256" key="6">
    <source>
        <dbReference type="ARBA" id="ARBA00022692"/>
    </source>
</evidence>
<keyword evidence="11" id="KW-1015">Disulfide bond</keyword>
<comment type="subcellular location">
    <subcellularLocation>
        <location evidence="1">Golgi apparatus membrane</location>
        <topology evidence="1">Single-pass type II membrane protein</topology>
    </subcellularLocation>
</comment>
<keyword evidence="8" id="KW-1133">Transmembrane helix</keyword>
<dbReference type="GO" id="GO:0006493">
    <property type="term" value="P:protein O-linked glycosylation"/>
    <property type="evidence" value="ECO:0007669"/>
    <property type="project" value="TreeGrafter"/>
</dbReference>
<keyword evidence="4" id="KW-0328">Glycosyltransferase</keyword>
<evidence type="ECO:0000256" key="7">
    <source>
        <dbReference type="ARBA" id="ARBA00022968"/>
    </source>
</evidence>
<dbReference type="Ensembl" id="ENSSORT00005042192.1">
    <property type="protein sequence ID" value="ENSSORP00005041134.1"/>
    <property type="gene ID" value="ENSSORG00005019158.1"/>
</dbReference>
<reference evidence="18" key="1">
    <citation type="submission" date="2025-08" db="UniProtKB">
        <authorList>
            <consortium name="Ensembl"/>
        </authorList>
    </citation>
    <scope>IDENTIFICATION</scope>
</reference>
<evidence type="ECO:0000256" key="16">
    <source>
        <dbReference type="ARBA" id="ARBA00052285"/>
    </source>
</evidence>
<dbReference type="Gene3D" id="3.90.1480.20">
    <property type="entry name" value="Glycosyl transferase family 29"/>
    <property type="match status" value="2"/>
</dbReference>
<dbReference type="AlphaFoldDB" id="A0A673BIQ8"/>
<keyword evidence="7" id="KW-0735">Signal-anchor</keyword>
<keyword evidence="9" id="KW-0333">Golgi apparatus</keyword>
<dbReference type="Proteomes" id="UP000472271">
    <property type="component" value="Unassembled WGS sequence"/>
</dbReference>
<dbReference type="InterPro" id="IPR001675">
    <property type="entry name" value="Glyco_trans_29"/>
</dbReference>
<name>A0A673BIQ8_9TELE</name>
<accession>A0A673BIQ8</accession>
<evidence type="ECO:0000313" key="19">
    <source>
        <dbReference type="Proteomes" id="UP000472271"/>
    </source>
</evidence>
<proteinExistence type="inferred from homology"/>
<dbReference type="Pfam" id="PF00777">
    <property type="entry name" value="Glyco_transf_29"/>
    <property type="match status" value="2"/>
</dbReference>
<evidence type="ECO:0000256" key="4">
    <source>
        <dbReference type="ARBA" id="ARBA00022676"/>
    </source>
</evidence>
<reference evidence="18" key="2">
    <citation type="submission" date="2025-09" db="UniProtKB">
        <authorList>
            <consortium name="Ensembl"/>
        </authorList>
    </citation>
    <scope>IDENTIFICATION</scope>
</reference>
<sequence length="277" mass="31650">ENWNQFPPLEACPLRSAVQSDVLLRSRFRFSVPVLQWVQSFSASSLTKLNQRAPPYGWKGLPVDGKHVRSTLLLLNSPHLFTRTSPERCVRCAVVGNGGILRGSKKGKEIDDHDFVFRRGDEDLLLRVHHQHPEECPDPVPEGRSITYVFIPSNLRDYLMISAAIKGRPVASGRDKGDKPWMYFGHKPSQNFKILHPDFFSSPLLHNIRTKHLYMPSTGALMLMTALHTCDQVSAYGFITKDFKPLQFFANHDMKMELRVWASLHDRKVLTLYQGQT</sequence>
<evidence type="ECO:0000256" key="13">
    <source>
        <dbReference type="ARBA" id="ARBA00036348"/>
    </source>
</evidence>
<comment type="similarity">
    <text evidence="3">Belongs to the glycosyltransferase 29 family.</text>
</comment>
<comment type="catalytic activity">
    <reaction evidence="13">
        <text>a beta-D-galactosyl-(1-&gt;3)-N-acetyl-alpha-D-galactosaminyl derivative + CMP-N-acetyl-beta-neuraminate = a beta-D-galactosyl-(1-&gt;3)-[N-acetyl-alpha-neuraminyl-(2-&gt;6)]-N-acetyl-alpha-D-galactosaminyl derivative + CMP + H(+)</text>
        <dbReference type="Rhea" id="RHEA:11136"/>
        <dbReference type="ChEBI" id="CHEBI:15378"/>
        <dbReference type="ChEBI" id="CHEBI:57812"/>
        <dbReference type="ChEBI" id="CHEBI:60377"/>
        <dbReference type="ChEBI" id="CHEBI:133470"/>
        <dbReference type="ChEBI" id="CHEBI:140764"/>
        <dbReference type="EC" id="2.4.3.3"/>
    </reaction>
    <physiologicalReaction direction="left-to-right" evidence="13">
        <dbReference type="Rhea" id="RHEA:11137"/>
    </physiologicalReaction>
</comment>
<dbReference type="InterPro" id="IPR038578">
    <property type="entry name" value="GT29-like_sf"/>
</dbReference>
<dbReference type="GO" id="GO:0000139">
    <property type="term" value="C:Golgi membrane"/>
    <property type="evidence" value="ECO:0007669"/>
    <property type="project" value="UniProtKB-SubCell"/>
</dbReference>
<evidence type="ECO:0000256" key="14">
    <source>
        <dbReference type="ARBA" id="ARBA00039109"/>
    </source>
</evidence>
<keyword evidence="10" id="KW-0472">Membrane</keyword>
<evidence type="ECO:0000256" key="9">
    <source>
        <dbReference type="ARBA" id="ARBA00023034"/>
    </source>
</evidence>
<dbReference type="GO" id="GO:0001665">
    <property type="term" value="F:alpha-N-acetylgalactosaminide alpha-2,6-sialyltransferase activity"/>
    <property type="evidence" value="ECO:0007669"/>
    <property type="project" value="UniProtKB-EC"/>
</dbReference>
<protein>
    <recommendedName>
        <fullName evidence="14">alpha-N-acetylgalactosaminide alpha-2,6-sialyltransferase</fullName>
        <ecNumber evidence="14">2.4.3.3</ecNumber>
    </recommendedName>
</protein>
<comment type="catalytic activity">
    <reaction evidence="15">
        <text>a 3-O-[N-acetyl-alpha-neuraminyl-(2-&gt;3)-beta-D-galactosyl-(1-&gt;3)-N-acetyl-alpha-D-galactosaminyl]-L-threonyl-[protein] + CMP-N-acetyl-beta-neuraminate = a 3-O-{alpha-Neu5Ac-(2-&gt;3)-beta-D-Gal-(1-&gt;3)-[alpha-Neu5Ac-(2-&gt;6)]-alpha-D-GalNAc}-L-threonyl-[protein] + CMP + H(+)</text>
        <dbReference type="Rhea" id="RHEA:81659"/>
        <dbReference type="Rhea" id="RHEA-COMP:14417"/>
        <dbReference type="Rhea" id="RHEA-COMP:16763"/>
        <dbReference type="ChEBI" id="CHEBI:15378"/>
        <dbReference type="ChEBI" id="CHEBI:57812"/>
        <dbReference type="ChEBI" id="CHEBI:60377"/>
        <dbReference type="ChEBI" id="CHEBI:139598"/>
        <dbReference type="ChEBI" id="CHEBI:156398"/>
    </reaction>
    <physiologicalReaction direction="left-to-right" evidence="15">
        <dbReference type="Rhea" id="RHEA:81660"/>
    </physiologicalReaction>
</comment>
<dbReference type="InterPro" id="IPR012163">
    <property type="entry name" value="Sialyl_trans"/>
</dbReference>
<evidence type="ECO:0000256" key="11">
    <source>
        <dbReference type="ARBA" id="ARBA00023157"/>
    </source>
</evidence>
<comment type="pathway">
    <text evidence="2">Protein modification; protein glycosylation.</text>
</comment>